<evidence type="ECO:0000313" key="2">
    <source>
        <dbReference type="EMBL" id="MFD1784215.1"/>
    </source>
</evidence>
<comment type="caution">
    <text evidence="2">The sequence shown here is derived from an EMBL/GenBank/DDBJ whole genome shotgun (WGS) entry which is preliminary data.</text>
</comment>
<evidence type="ECO:0000313" key="3">
    <source>
        <dbReference type="Proteomes" id="UP001597237"/>
    </source>
</evidence>
<keyword evidence="3" id="KW-1185">Reference proteome</keyword>
<proteinExistence type="predicted"/>
<feature type="signal peptide" evidence="1">
    <location>
        <begin position="1"/>
        <end position="25"/>
    </location>
</feature>
<accession>A0ABW4N2A6</accession>
<name>A0ABW4N2A6_9CAUL</name>
<gene>
    <name evidence="2" type="ORF">ACFSC0_12480</name>
</gene>
<protein>
    <recommendedName>
        <fullName evidence="4">Transporter</fullName>
    </recommendedName>
</protein>
<sequence>MTLSNIVRRAAAVALGLATPLGAQAQESDAALASKLSNPVASLTSVPFQLNHDCCFGPDEGARQTLNIQPVIPFAVSDDWNLIVRTIIPVIHQERTSANNGEATGLGDVTQSFFFSPSSSGGLTWAVGPVLLYPTGSSDFSARKWGAGPSALVLKQNKGWTYGVLANHIWSVAGDEDRNDVDLTFVQPFMSWTSPRATTVGINTEATYNWRTRSWTAPVNLTVSQLYKFGSQRVSLGGGVKIYAARDGSGPAWGARVTTTLLFPR</sequence>
<reference evidence="3" key="1">
    <citation type="journal article" date="2019" name="Int. J. Syst. Evol. Microbiol.">
        <title>The Global Catalogue of Microorganisms (GCM) 10K type strain sequencing project: providing services to taxonomists for standard genome sequencing and annotation.</title>
        <authorList>
            <consortium name="The Broad Institute Genomics Platform"/>
            <consortium name="The Broad Institute Genome Sequencing Center for Infectious Disease"/>
            <person name="Wu L."/>
            <person name="Ma J."/>
        </authorList>
    </citation>
    <scope>NUCLEOTIDE SEQUENCE [LARGE SCALE GENOMIC DNA]</scope>
    <source>
        <strain evidence="3">DFY28</strain>
    </source>
</reference>
<dbReference type="RefSeq" id="WP_377283832.1">
    <property type="nucleotide sequence ID" value="NZ_JBHRSI010000009.1"/>
</dbReference>
<dbReference type="Proteomes" id="UP001597237">
    <property type="component" value="Unassembled WGS sequence"/>
</dbReference>
<dbReference type="EMBL" id="JBHUEY010000001">
    <property type="protein sequence ID" value="MFD1784215.1"/>
    <property type="molecule type" value="Genomic_DNA"/>
</dbReference>
<organism evidence="2 3">
    <name type="scientific">Phenylobacterium terrae</name>
    <dbReference type="NCBI Taxonomy" id="2665495"/>
    <lineage>
        <taxon>Bacteria</taxon>
        <taxon>Pseudomonadati</taxon>
        <taxon>Pseudomonadota</taxon>
        <taxon>Alphaproteobacteria</taxon>
        <taxon>Caulobacterales</taxon>
        <taxon>Caulobacteraceae</taxon>
        <taxon>Phenylobacterium</taxon>
    </lineage>
</organism>
<feature type="chain" id="PRO_5046715387" description="Transporter" evidence="1">
    <location>
        <begin position="26"/>
        <end position="265"/>
    </location>
</feature>
<evidence type="ECO:0000256" key="1">
    <source>
        <dbReference type="SAM" id="SignalP"/>
    </source>
</evidence>
<keyword evidence="1" id="KW-0732">Signal</keyword>
<evidence type="ECO:0008006" key="4">
    <source>
        <dbReference type="Google" id="ProtNLM"/>
    </source>
</evidence>